<dbReference type="Proteomes" id="UP000789759">
    <property type="component" value="Unassembled WGS sequence"/>
</dbReference>
<keyword evidence="2" id="KW-0812">Transmembrane</keyword>
<feature type="transmembrane region" description="Helical" evidence="2">
    <location>
        <begin position="213"/>
        <end position="246"/>
    </location>
</feature>
<keyword evidence="4" id="KW-1185">Reference proteome</keyword>
<feature type="coiled-coil region" evidence="1">
    <location>
        <begin position="281"/>
        <end position="308"/>
    </location>
</feature>
<keyword evidence="2" id="KW-0472">Membrane</keyword>
<protein>
    <submittedName>
        <fullName evidence="3">4446_t:CDS:1</fullName>
    </submittedName>
</protein>
<evidence type="ECO:0000313" key="3">
    <source>
        <dbReference type="EMBL" id="CAG8810298.1"/>
    </source>
</evidence>
<proteinExistence type="predicted"/>
<organism evidence="3 4">
    <name type="scientific">Cetraspora pellucida</name>
    <dbReference type="NCBI Taxonomy" id="1433469"/>
    <lineage>
        <taxon>Eukaryota</taxon>
        <taxon>Fungi</taxon>
        <taxon>Fungi incertae sedis</taxon>
        <taxon>Mucoromycota</taxon>
        <taxon>Glomeromycotina</taxon>
        <taxon>Glomeromycetes</taxon>
        <taxon>Diversisporales</taxon>
        <taxon>Gigasporaceae</taxon>
        <taxon>Cetraspora</taxon>
    </lineage>
</organism>
<dbReference type="OrthoDB" id="2443771at2759"/>
<feature type="non-terminal residue" evidence="3">
    <location>
        <position position="1"/>
    </location>
</feature>
<comment type="caution">
    <text evidence="3">The sequence shown here is derived from an EMBL/GenBank/DDBJ whole genome shotgun (WGS) entry which is preliminary data.</text>
</comment>
<dbReference type="EMBL" id="CAJVQA010037831">
    <property type="protein sequence ID" value="CAG8810298.1"/>
    <property type="molecule type" value="Genomic_DNA"/>
</dbReference>
<evidence type="ECO:0000256" key="1">
    <source>
        <dbReference type="SAM" id="Coils"/>
    </source>
</evidence>
<sequence>MYFSYDHNFTIFCSILESPFVEYRDCSEYIIAPIYIPDSLSYSGAFLSNYIVNSDTRNTVFDLDIVITDPSYNVSDEAIVMSALDSEYDNYNMYLEDLDGTPTPFERSAFEKNQYHLGQPQNDRITYLWSFSRTIRNTMIPNILSYLGRPTYKRMPYIESNIEPLPFPAAYFNNIFANSNNISITNVSYYGRVRFFPGTPITKEETEQRNKTVLSLLGILGGIWSALTAFYIFLFGLGLISPWGFVQRSRPFKRQYQQSLLNSQSDKSNEKEYLITEEPENLSIQKRLDDLEKRVERLERINNYYREYIIDTSFITSIKSDSSLLDTA</sequence>
<keyword evidence="2" id="KW-1133">Transmembrane helix</keyword>
<evidence type="ECO:0000256" key="2">
    <source>
        <dbReference type="SAM" id="Phobius"/>
    </source>
</evidence>
<name>A0A9N9PF15_9GLOM</name>
<accession>A0A9N9PF15</accession>
<dbReference type="AlphaFoldDB" id="A0A9N9PF15"/>
<gene>
    <name evidence="3" type="ORF">CPELLU_LOCUS18569</name>
</gene>
<keyword evidence="1" id="KW-0175">Coiled coil</keyword>
<evidence type="ECO:0000313" key="4">
    <source>
        <dbReference type="Proteomes" id="UP000789759"/>
    </source>
</evidence>
<reference evidence="3" key="1">
    <citation type="submission" date="2021-06" db="EMBL/GenBank/DDBJ databases">
        <authorList>
            <person name="Kallberg Y."/>
            <person name="Tangrot J."/>
            <person name="Rosling A."/>
        </authorList>
    </citation>
    <scope>NUCLEOTIDE SEQUENCE</scope>
    <source>
        <strain evidence="3">FL966</strain>
    </source>
</reference>